<accession>A0AAV0G4V8</accession>
<protein>
    <submittedName>
        <fullName evidence="1">Uncharacterized protein</fullName>
    </submittedName>
</protein>
<evidence type="ECO:0000313" key="1">
    <source>
        <dbReference type="EMBL" id="CAH9142999.1"/>
    </source>
</evidence>
<reference evidence="1" key="1">
    <citation type="submission" date="2022-07" db="EMBL/GenBank/DDBJ databases">
        <authorList>
            <person name="Macas J."/>
            <person name="Novak P."/>
            <person name="Neumann P."/>
        </authorList>
    </citation>
    <scope>NUCLEOTIDE SEQUENCE</scope>
</reference>
<proteinExistence type="predicted"/>
<comment type="caution">
    <text evidence="1">The sequence shown here is derived from an EMBL/GenBank/DDBJ whole genome shotgun (WGS) entry which is preliminary data.</text>
</comment>
<dbReference type="Proteomes" id="UP001152523">
    <property type="component" value="Unassembled WGS sequence"/>
</dbReference>
<keyword evidence="2" id="KW-1185">Reference proteome</keyword>
<name>A0AAV0G4V8_9ASTE</name>
<gene>
    <name evidence="1" type="ORF">CEPIT_LOCUS40330</name>
</gene>
<evidence type="ECO:0000313" key="2">
    <source>
        <dbReference type="Proteomes" id="UP001152523"/>
    </source>
</evidence>
<organism evidence="1 2">
    <name type="scientific">Cuscuta epithymum</name>
    <dbReference type="NCBI Taxonomy" id="186058"/>
    <lineage>
        <taxon>Eukaryota</taxon>
        <taxon>Viridiplantae</taxon>
        <taxon>Streptophyta</taxon>
        <taxon>Embryophyta</taxon>
        <taxon>Tracheophyta</taxon>
        <taxon>Spermatophyta</taxon>
        <taxon>Magnoliopsida</taxon>
        <taxon>eudicotyledons</taxon>
        <taxon>Gunneridae</taxon>
        <taxon>Pentapetalae</taxon>
        <taxon>asterids</taxon>
        <taxon>lamiids</taxon>
        <taxon>Solanales</taxon>
        <taxon>Convolvulaceae</taxon>
        <taxon>Cuscuteae</taxon>
        <taxon>Cuscuta</taxon>
        <taxon>Cuscuta subgen. Cuscuta</taxon>
    </lineage>
</organism>
<dbReference type="EMBL" id="CAMAPF010001045">
    <property type="protein sequence ID" value="CAH9142999.1"/>
    <property type="molecule type" value="Genomic_DNA"/>
</dbReference>
<dbReference type="AlphaFoldDB" id="A0AAV0G4V8"/>
<sequence length="388" mass="43404">MDLVAIEETKSRIAPTGSPKRNRDVQEKDFANYRYPTGRCIFAGLPDRDRWDKFYDDFMASFGECSRNDGKVCRHVFPSFYTYGFKNGMAVLEIYKVRLRIQNAEEAKIKYWAEVSKPSLLYGVISVGSSYTKPGEKSGGDFLYKVGRDESSANMEFSGDMFEIPLNLKQPYPLLSDTTISVALKLNGVDLIGCDQEEDEELMSPPYDFEGEKITCGRLDFFTTATWELVDSSVLYKLVRRTHFDATRKDGKGVVCPNPIAVYVDYGVLVALTAKVTSVTILDPSVAAVSGQISASFCSLDPEVEVLLFKGSQRELEPVTHTVALSRSLVAVPYTSYLLLQVQLHDQHGKLIDNGTFAFPPITKSNFVSKTENISICVEFLHRPPDAY</sequence>